<accession>A0AA45HI11</accession>
<dbReference type="Pfam" id="PF02660">
    <property type="entry name" value="G3P_acyltransf"/>
    <property type="match status" value="1"/>
</dbReference>
<keyword evidence="7 10" id="KW-0472">Membrane</keyword>
<evidence type="ECO:0000256" key="7">
    <source>
        <dbReference type="ARBA" id="ARBA00023136"/>
    </source>
</evidence>
<comment type="subunit">
    <text evidence="10">Probably interacts with PlsX.</text>
</comment>
<gene>
    <name evidence="10" type="primary">plsY</name>
    <name evidence="11" type="ORF">C7380_11414</name>
</gene>
<keyword evidence="8 10" id="KW-0594">Phospholipid biosynthesis</keyword>
<keyword evidence="4 10" id="KW-0812">Transmembrane</keyword>
<dbReference type="RefSeq" id="WP_109605347.1">
    <property type="nucleotide sequence ID" value="NZ_JAMHJO010000013.1"/>
</dbReference>
<evidence type="ECO:0000256" key="5">
    <source>
        <dbReference type="ARBA" id="ARBA00022989"/>
    </source>
</evidence>
<dbReference type="Proteomes" id="UP000245921">
    <property type="component" value="Unassembled WGS sequence"/>
</dbReference>
<feature type="transmembrane region" description="Helical" evidence="10">
    <location>
        <begin position="6"/>
        <end position="24"/>
    </location>
</feature>
<keyword evidence="9 10" id="KW-1208">Phospholipid metabolism</keyword>
<evidence type="ECO:0000256" key="4">
    <source>
        <dbReference type="ARBA" id="ARBA00022692"/>
    </source>
</evidence>
<reference evidence="11 12" key="1">
    <citation type="submission" date="2018-05" db="EMBL/GenBank/DDBJ databases">
        <title>Genomic Encyclopedia of Type Strains, Phase IV (KMG-IV): sequencing the most valuable type-strain genomes for metagenomic binning, comparative biology and taxonomic classification.</title>
        <authorList>
            <person name="Goeker M."/>
        </authorList>
    </citation>
    <scope>NUCLEOTIDE SEQUENCE [LARGE SCALE GENOMIC DNA]</scope>
    <source>
        <strain evidence="11 12">DSM 24906</strain>
    </source>
</reference>
<dbReference type="GO" id="GO:0008654">
    <property type="term" value="P:phospholipid biosynthetic process"/>
    <property type="evidence" value="ECO:0007669"/>
    <property type="project" value="UniProtKB-UniRule"/>
</dbReference>
<dbReference type="InterPro" id="IPR003811">
    <property type="entry name" value="G3P_acylTferase_PlsY"/>
</dbReference>
<comment type="pathway">
    <text evidence="10">Lipid metabolism; phospholipid metabolism.</text>
</comment>
<evidence type="ECO:0000256" key="2">
    <source>
        <dbReference type="ARBA" id="ARBA00022516"/>
    </source>
</evidence>
<dbReference type="EMBL" id="QGGI01000014">
    <property type="protein sequence ID" value="PWJ89611.1"/>
    <property type="molecule type" value="Genomic_DNA"/>
</dbReference>
<dbReference type="SMART" id="SM01207">
    <property type="entry name" value="G3P_acyltransf"/>
    <property type="match status" value="1"/>
</dbReference>
<dbReference type="HAMAP" id="MF_01043">
    <property type="entry name" value="PlsY"/>
    <property type="match status" value="1"/>
</dbReference>
<comment type="catalytic activity">
    <reaction evidence="10">
        <text>an acyl phosphate + sn-glycerol 3-phosphate = a 1-acyl-sn-glycero-3-phosphate + phosphate</text>
        <dbReference type="Rhea" id="RHEA:34075"/>
        <dbReference type="ChEBI" id="CHEBI:43474"/>
        <dbReference type="ChEBI" id="CHEBI:57597"/>
        <dbReference type="ChEBI" id="CHEBI:57970"/>
        <dbReference type="ChEBI" id="CHEBI:59918"/>
        <dbReference type="EC" id="2.3.1.275"/>
    </reaction>
</comment>
<keyword evidence="3 10" id="KW-0808">Transferase</keyword>
<feature type="transmembrane region" description="Helical" evidence="10">
    <location>
        <begin position="112"/>
        <end position="133"/>
    </location>
</feature>
<feature type="transmembrane region" description="Helical" evidence="10">
    <location>
        <begin position="45"/>
        <end position="75"/>
    </location>
</feature>
<protein>
    <recommendedName>
        <fullName evidence="10">Glycerol-3-phosphate acyltransferase</fullName>
    </recommendedName>
    <alternativeName>
        <fullName evidence="10">Acyl-PO4 G3P acyltransferase</fullName>
    </alternativeName>
    <alternativeName>
        <fullName evidence="10">Acyl-phosphate--glycerol-3-phosphate acyltransferase</fullName>
    </alternativeName>
    <alternativeName>
        <fullName evidence="10">G3P acyltransferase</fullName>
        <shortName evidence="10">GPAT</shortName>
        <ecNumber evidence="10">2.3.1.275</ecNumber>
    </alternativeName>
    <alternativeName>
        <fullName evidence="10">Lysophosphatidic acid synthase</fullName>
        <shortName evidence="10">LPA synthase</shortName>
    </alternativeName>
</protein>
<evidence type="ECO:0000313" key="12">
    <source>
        <dbReference type="Proteomes" id="UP000245921"/>
    </source>
</evidence>
<dbReference type="NCBIfam" id="TIGR00023">
    <property type="entry name" value="glycerol-3-phosphate 1-O-acyltransferase PlsY"/>
    <property type="match status" value="1"/>
</dbReference>
<proteinExistence type="inferred from homology"/>
<evidence type="ECO:0000256" key="1">
    <source>
        <dbReference type="ARBA" id="ARBA00022475"/>
    </source>
</evidence>
<sequence>MILSASLLIIISYFIGTIPFSFIVPKLKGIDVRKKGSGNVGGTNVLRNLGFGYGLTAMVLDCLKGLMPGFVGVMIYTNESWIPYLMILAAVLGHDYSVFLKFKGGKGVATTVGGYISTHPLSGFIFFLIWFPIAFKTKYVSLASITSMFVVAILVFIFDYKAAIIYLILAGISAYKHRSNIKRLINGEENKTDILNIMSKGVKK</sequence>
<comment type="function">
    <text evidence="10">Catalyzes the transfer of an acyl group from acyl-phosphate (acyl-PO(4)) to glycerol-3-phosphate (G3P) to form lysophosphatidic acid (LPA). This enzyme utilizes acyl-phosphate as fatty acyl donor, but not acyl-CoA or acyl-ACP.</text>
</comment>
<keyword evidence="11" id="KW-0012">Acyltransferase</keyword>
<feature type="transmembrane region" description="Helical" evidence="10">
    <location>
        <begin position="145"/>
        <end position="175"/>
    </location>
</feature>
<dbReference type="GO" id="GO:0043772">
    <property type="term" value="F:acyl-phosphate glycerol-3-phosphate acyltransferase activity"/>
    <property type="evidence" value="ECO:0007669"/>
    <property type="project" value="UniProtKB-UniRule"/>
</dbReference>
<keyword evidence="1 10" id="KW-1003">Cell membrane</keyword>
<dbReference type="AlphaFoldDB" id="A0AA45HI11"/>
<evidence type="ECO:0000313" key="11">
    <source>
        <dbReference type="EMBL" id="PWJ89611.1"/>
    </source>
</evidence>
<dbReference type="PANTHER" id="PTHR30309:SF0">
    <property type="entry name" value="GLYCEROL-3-PHOSPHATE ACYLTRANSFERASE-RELATED"/>
    <property type="match status" value="1"/>
</dbReference>
<keyword evidence="12" id="KW-1185">Reference proteome</keyword>
<comment type="similarity">
    <text evidence="10">Belongs to the PlsY family.</text>
</comment>
<evidence type="ECO:0000256" key="6">
    <source>
        <dbReference type="ARBA" id="ARBA00023098"/>
    </source>
</evidence>
<keyword evidence="6 10" id="KW-0443">Lipid metabolism</keyword>
<evidence type="ECO:0000256" key="9">
    <source>
        <dbReference type="ARBA" id="ARBA00023264"/>
    </source>
</evidence>
<keyword evidence="2 10" id="KW-0444">Lipid biosynthesis</keyword>
<evidence type="ECO:0000256" key="10">
    <source>
        <dbReference type="HAMAP-Rule" id="MF_01043"/>
    </source>
</evidence>
<feature type="transmembrane region" description="Helical" evidence="10">
    <location>
        <begin position="81"/>
        <end position="100"/>
    </location>
</feature>
<dbReference type="PANTHER" id="PTHR30309">
    <property type="entry name" value="INNER MEMBRANE PROTEIN YGIH"/>
    <property type="match status" value="1"/>
</dbReference>
<comment type="subcellular location">
    <subcellularLocation>
        <location evidence="10">Cell membrane</location>
        <topology evidence="10">Multi-pass membrane protein</topology>
    </subcellularLocation>
</comment>
<keyword evidence="5 10" id="KW-1133">Transmembrane helix</keyword>
<comment type="caution">
    <text evidence="11">The sequence shown here is derived from an EMBL/GenBank/DDBJ whole genome shotgun (WGS) entry which is preliminary data.</text>
</comment>
<dbReference type="GO" id="GO:0005886">
    <property type="term" value="C:plasma membrane"/>
    <property type="evidence" value="ECO:0007669"/>
    <property type="project" value="UniProtKB-SubCell"/>
</dbReference>
<name>A0AA45HI11_9BACT</name>
<evidence type="ECO:0000256" key="8">
    <source>
        <dbReference type="ARBA" id="ARBA00023209"/>
    </source>
</evidence>
<dbReference type="EC" id="2.3.1.275" evidence="10"/>
<organism evidence="11 12">
    <name type="scientific">Oceanotoga teriensis</name>
    <dbReference type="NCBI Taxonomy" id="515440"/>
    <lineage>
        <taxon>Bacteria</taxon>
        <taxon>Thermotogati</taxon>
        <taxon>Thermotogota</taxon>
        <taxon>Thermotogae</taxon>
        <taxon>Petrotogales</taxon>
        <taxon>Petrotogaceae</taxon>
        <taxon>Oceanotoga</taxon>
    </lineage>
</organism>
<evidence type="ECO:0000256" key="3">
    <source>
        <dbReference type="ARBA" id="ARBA00022679"/>
    </source>
</evidence>